<evidence type="ECO:0000256" key="4">
    <source>
        <dbReference type="ARBA" id="ARBA00022475"/>
    </source>
</evidence>
<dbReference type="Gene3D" id="3.90.1310.10">
    <property type="entry name" value="Penicillin-binding protein 2a (Domain 2)"/>
    <property type="match status" value="2"/>
</dbReference>
<organism evidence="16 17">
    <name type="scientific">Lutispora thermophila DSM 19022</name>
    <dbReference type="NCBI Taxonomy" id="1122184"/>
    <lineage>
        <taxon>Bacteria</taxon>
        <taxon>Bacillati</taxon>
        <taxon>Bacillota</taxon>
        <taxon>Clostridia</taxon>
        <taxon>Lutisporales</taxon>
        <taxon>Lutisporaceae</taxon>
        <taxon>Lutispora</taxon>
    </lineage>
</organism>
<comment type="subcellular location">
    <subcellularLocation>
        <location evidence="2">Cell membrane</location>
    </subcellularLocation>
    <subcellularLocation>
        <location evidence="1">Membrane</location>
        <topology evidence="1">Single-pass membrane protein</topology>
    </subcellularLocation>
</comment>
<dbReference type="Pfam" id="PF03717">
    <property type="entry name" value="PBP_dimer"/>
    <property type="match status" value="1"/>
</dbReference>
<dbReference type="GO" id="GO:0071555">
    <property type="term" value="P:cell wall organization"/>
    <property type="evidence" value="ECO:0007669"/>
    <property type="project" value="UniProtKB-KW"/>
</dbReference>
<keyword evidence="5" id="KW-0997">Cell inner membrane</keyword>
<dbReference type="OrthoDB" id="9757901at2"/>
<keyword evidence="11" id="KW-1133">Transmembrane helix</keyword>
<dbReference type="GO" id="GO:0071972">
    <property type="term" value="F:peptidoglycan L,D-transpeptidase activity"/>
    <property type="evidence" value="ECO:0007669"/>
    <property type="project" value="TreeGrafter"/>
</dbReference>
<sequence>MLKKYFKDRLNIIKLITFFIFALMIFKLADLQIVKGDYYKQRSETVRTRNINITANRGKIVDRYGKLLAGNKQSYSLSILKTNVPDETVNDIALAVVNILEQNGDKYKDEIPILMNPIRFSYEDEEMQWKQKYNIPVDATPEEAFRKLREDYNIPKDTIDIEAYSTLQNQYEVELPFKIDEYEYSYKKEEKKWKVKNGFTEDDTAWDVFNKLAEKYKIDLATYSVEQARKIMAVKYLLKQNKYPAYEPIEIATNISDETRAMIEENKIYLPGVQIMSKPLRYYPNGDFASHILGYLGKISSDLEELMEKGYTPQDMIGKSGIEYSMEEYLKGTDGSMQIEVDAKGTLIDTIAEVEPMPGDTVVLTIASKLQKVAEESLKNTINDVRNKKPYPQTYSGAVVAIDVNTGEILAMASEPKFDPNLFASGISSKDWASLQPATDDRYAPKPLINNAISYPLPPGSTFKMLTATAGLTENKIGINESIICRGRYTGVAGVSPSDSHGAVHGATNLLKAIKVSCNNYFFETGRRLGGELFEKYAELYGFGQYTGIELPFEAKGMVEGPKHKQKLYEGYIDSYLTYTVKLQDEEAKNKIKAMIYEKPAEGQTNYLFYKEMRGRIRELGVTEDRHIDKIIWYVTESKYRPGDVLNAAIGQGLNNVTPLQLACYVATIANGGTRYKPHIVSKVIAYDGTVKLEKKPEVVQKLDIDPADLEAIKRGMLAVTTESGGTARSTFADSKILVAGKTGTAEAGKYRPDPVNNPKLYVDYNDHSWFVGFAPYENPQIAVVAVVFQGGFGSGAAPIARAIIEEYLASEDVQDYVVPYNELQP</sequence>
<dbReference type="GO" id="GO:0008658">
    <property type="term" value="F:penicillin binding"/>
    <property type="evidence" value="ECO:0007669"/>
    <property type="project" value="InterPro"/>
</dbReference>
<keyword evidence="12" id="KW-0472">Membrane</keyword>
<dbReference type="InterPro" id="IPR050515">
    <property type="entry name" value="Beta-lactam/transpept"/>
</dbReference>
<dbReference type="InterPro" id="IPR036138">
    <property type="entry name" value="PBP_dimer_sf"/>
</dbReference>
<evidence type="ECO:0000256" key="8">
    <source>
        <dbReference type="ARBA" id="ARBA00022801"/>
    </source>
</evidence>
<evidence type="ECO:0000313" key="17">
    <source>
        <dbReference type="Proteomes" id="UP000184442"/>
    </source>
</evidence>
<protein>
    <submittedName>
        <fullName evidence="16">Penicillin-binding protein 2</fullName>
    </submittedName>
</protein>
<dbReference type="InterPro" id="IPR005311">
    <property type="entry name" value="PBP_dimer"/>
</dbReference>
<dbReference type="Pfam" id="PF00905">
    <property type="entry name" value="Transpeptidase"/>
    <property type="match status" value="1"/>
</dbReference>
<accession>A0A1M6FSK4</accession>
<keyword evidence="9" id="KW-0133">Cell shape</keyword>
<gene>
    <name evidence="16" type="ORF">SAMN02745176_02071</name>
</gene>
<evidence type="ECO:0000256" key="2">
    <source>
        <dbReference type="ARBA" id="ARBA00004236"/>
    </source>
</evidence>
<dbReference type="InterPro" id="IPR001460">
    <property type="entry name" value="PCN-bd_Tpept"/>
</dbReference>
<evidence type="ECO:0000259" key="14">
    <source>
        <dbReference type="Pfam" id="PF00905"/>
    </source>
</evidence>
<dbReference type="GO" id="GO:0006508">
    <property type="term" value="P:proteolysis"/>
    <property type="evidence" value="ECO:0007669"/>
    <property type="project" value="UniProtKB-KW"/>
</dbReference>
<evidence type="ECO:0000256" key="10">
    <source>
        <dbReference type="ARBA" id="ARBA00022984"/>
    </source>
</evidence>
<dbReference type="AlphaFoldDB" id="A0A1M6FSK4"/>
<keyword evidence="17" id="KW-1185">Reference proteome</keyword>
<keyword evidence="8" id="KW-0378">Hydrolase</keyword>
<dbReference type="InterPro" id="IPR012338">
    <property type="entry name" value="Beta-lactam/transpept-like"/>
</dbReference>
<evidence type="ECO:0000256" key="3">
    <source>
        <dbReference type="ARBA" id="ARBA00007171"/>
    </source>
</evidence>
<keyword evidence="7" id="KW-0812">Transmembrane</keyword>
<keyword evidence="6" id="KW-0645">Protease</keyword>
<evidence type="ECO:0000256" key="1">
    <source>
        <dbReference type="ARBA" id="ARBA00004167"/>
    </source>
</evidence>
<reference evidence="16 17" key="1">
    <citation type="submission" date="2016-11" db="EMBL/GenBank/DDBJ databases">
        <authorList>
            <person name="Jaros S."/>
            <person name="Januszkiewicz K."/>
            <person name="Wedrychowicz H."/>
        </authorList>
    </citation>
    <scope>NUCLEOTIDE SEQUENCE [LARGE SCALE GENOMIC DNA]</scope>
    <source>
        <strain evidence="16 17">DSM 19022</strain>
    </source>
</reference>
<dbReference type="PANTHER" id="PTHR30627:SF2">
    <property type="entry name" value="PEPTIDOGLYCAN D,D-TRANSPEPTIDASE MRDA"/>
    <property type="match status" value="1"/>
</dbReference>
<evidence type="ECO:0000256" key="6">
    <source>
        <dbReference type="ARBA" id="ARBA00022670"/>
    </source>
</evidence>
<dbReference type="Gene3D" id="3.40.710.10">
    <property type="entry name" value="DD-peptidase/beta-lactamase superfamily"/>
    <property type="match status" value="1"/>
</dbReference>
<comment type="similarity">
    <text evidence="3">Belongs to the transpeptidase family.</text>
</comment>
<dbReference type="RefSeq" id="WP_073026129.1">
    <property type="nucleotide sequence ID" value="NZ_FQZS01000013.1"/>
</dbReference>
<dbReference type="GO" id="GO:0009252">
    <property type="term" value="P:peptidoglycan biosynthetic process"/>
    <property type="evidence" value="ECO:0007669"/>
    <property type="project" value="UniProtKB-KW"/>
</dbReference>
<evidence type="ECO:0000313" key="16">
    <source>
        <dbReference type="EMBL" id="SHJ00676.1"/>
    </source>
</evidence>
<dbReference type="SUPFAM" id="SSF56519">
    <property type="entry name" value="Penicillin binding protein dimerisation domain"/>
    <property type="match status" value="1"/>
</dbReference>
<evidence type="ECO:0000256" key="11">
    <source>
        <dbReference type="ARBA" id="ARBA00022989"/>
    </source>
</evidence>
<dbReference type="GO" id="GO:0009002">
    <property type="term" value="F:serine-type D-Ala-D-Ala carboxypeptidase activity"/>
    <property type="evidence" value="ECO:0007669"/>
    <property type="project" value="InterPro"/>
</dbReference>
<keyword evidence="10" id="KW-0573">Peptidoglycan synthesis</keyword>
<dbReference type="EMBL" id="FQZS01000013">
    <property type="protein sequence ID" value="SHJ00676.1"/>
    <property type="molecule type" value="Genomic_DNA"/>
</dbReference>
<feature type="domain" description="Penicillin-binding protein transpeptidase" evidence="14">
    <location>
        <begin position="397"/>
        <end position="806"/>
    </location>
</feature>
<feature type="domain" description="Penicillin-binding protein dimerisation" evidence="15">
    <location>
        <begin position="53"/>
        <end position="350"/>
    </location>
</feature>
<dbReference type="GO" id="GO:0005886">
    <property type="term" value="C:plasma membrane"/>
    <property type="evidence" value="ECO:0007669"/>
    <property type="project" value="UniProtKB-SubCell"/>
</dbReference>
<keyword evidence="13" id="KW-0961">Cell wall biogenesis/degradation</keyword>
<evidence type="ECO:0000256" key="7">
    <source>
        <dbReference type="ARBA" id="ARBA00022692"/>
    </source>
</evidence>
<name>A0A1M6FSK4_9FIRM</name>
<evidence type="ECO:0000259" key="15">
    <source>
        <dbReference type="Pfam" id="PF03717"/>
    </source>
</evidence>
<dbReference type="PANTHER" id="PTHR30627">
    <property type="entry name" value="PEPTIDOGLYCAN D,D-TRANSPEPTIDASE"/>
    <property type="match status" value="1"/>
</dbReference>
<dbReference type="SUPFAM" id="SSF56601">
    <property type="entry name" value="beta-lactamase/transpeptidase-like"/>
    <property type="match status" value="1"/>
</dbReference>
<dbReference type="Proteomes" id="UP000184442">
    <property type="component" value="Unassembled WGS sequence"/>
</dbReference>
<evidence type="ECO:0000256" key="12">
    <source>
        <dbReference type="ARBA" id="ARBA00023136"/>
    </source>
</evidence>
<dbReference type="NCBIfam" id="TIGR03423">
    <property type="entry name" value="pbp2_mrdA"/>
    <property type="match status" value="1"/>
</dbReference>
<proteinExistence type="inferred from homology"/>
<evidence type="ECO:0000256" key="5">
    <source>
        <dbReference type="ARBA" id="ARBA00022519"/>
    </source>
</evidence>
<dbReference type="InterPro" id="IPR017790">
    <property type="entry name" value="Penicillin-binding_protein_2"/>
</dbReference>
<evidence type="ECO:0000256" key="13">
    <source>
        <dbReference type="ARBA" id="ARBA00023316"/>
    </source>
</evidence>
<dbReference type="STRING" id="1122184.SAMN02745176_02071"/>
<keyword evidence="4" id="KW-1003">Cell membrane</keyword>
<dbReference type="GO" id="GO:0008360">
    <property type="term" value="P:regulation of cell shape"/>
    <property type="evidence" value="ECO:0007669"/>
    <property type="project" value="UniProtKB-KW"/>
</dbReference>
<evidence type="ECO:0000256" key="9">
    <source>
        <dbReference type="ARBA" id="ARBA00022960"/>
    </source>
</evidence>